<dbReference type="InterPro" id="IPR034686">
    <property type="entry name" value="Terpene_cyclase-like_2"/>
</dbReference>
<keyword evidence="2" id="KW-0479">Metal-binding</keyword>
<gene>
    <name evidence="3" type="ORF">CK936_22185</name>
</gene>
<keyword evidence="1 2" id="KW-0456">Lyase</keyword>
<evidence type="ECO:0000256" key="1">
    <source>
        <dbReference type="ARBA" id="ARBA00023239"/>
    </source>
</evidence>
<evidence type="ECO:0000313" key="3">
    <source>
        <dbReference type="EMBL" id="PAU46776.1"/>
    </source>
</evidence>
<dbReference type="RefSeq" id="WP_095582698.1">
    <property type="nucleotide sequence ID" value="NZ_JAJQQS010000018.1"/>
</dbReference>
<keyword evidence="2" id="KW-0460">Magnesium</keyword>
<dbReference type="GO" id="GO:0046872">
    <property type="term" value="F:metal ion binding"/>
    <property type="evidence" value="ECO:0007669"/>
    <property type="project" value="UniProtKB-KW"/>
</dbReference>
<dbReference type="PANTHER" id="PTHR35201">
    <property type="entry name" value="TERPENE SYNTHASE"/>
    <property type="match status" value="1"/>
</dbReference>
<evidence type="ECO:0000256" key="2">
    <source>
        <dbReference type="RuleBase" id="RU366034"/>
    </source>
</evidence>
<evidence type="ECO:0000313" key="4">
    <source>
        <dbReference type="Proteomes" id="UP000218944"/>
    </source>
</evidence>
<dbReference type="Proteomes" id="UP000218944">
    <property type="component" value="Unassembled WGS sequence"/>
</dbReference>
<comment type="caution">
    <text evidence="3">The sequence shown here is derived from an EMBL/GenBank/DDBJ whole genome shotgun (WGS) entry which is preliminary data.</text>
</comment>
<dbReference type="SUPFAM" id="SSF48576">
    <property type="entry name" value="Terpenoid synthases"/>
    <property type="match status" value="1"/>
</dbReference>
<sequence>MSRPPLFSESFENDRAALAAYRVPRYSVPFPVVLGPYHAYAEAQALRWAHAFGLDRTPAAAQRLADMGCGMFSALYCPRADRDGAVLMAQWIIWLFLWDDLFDDGPLGRDPVAFRTAVAQVDRALEPPGRAGEGPTLPLARALADLWGTFHARATGTARRRFPVSVRLYLQAMADETANRAAERIPDLDSYLRLRRVNGATRSSIDMMEGLQGAEVPDALRHGLYGELRAFASEVWLWSNDTYTVRKDLHYRNPHNLVLVLREARGLTLGEAVEQAGHMVEQRLRDFVRVAERLRGLVDRPVDPHSMAKDDILRGVRVLEEAISGYFRWQEDTLRYRRTTSFLAP</sequence>
<dbReference type="Gene3D" id="1.10.600.10">
    <property type="entry name" value="Farnesyl Diphosphate Synthase"/>
    <property type="match status" value="1"/>
</dbReference>
<comment type="cofactor">
    <cofactor evidence="2">
        <name>Mg(2+)</name>
        <dbReference type="ChEBI" id="CHEBI:18420"/>
    </cofactor>
</comment>
<dbReference type="PANTHER" id="PTHR35201:SF4">
    <property type="entry name" value="BETA-PINACENE SYNTHASE-RELATED"/>
    <property type="match status" value="1"/>
</dbReference>
<name>A0A2A2D5Q5_9ACTN</name>
<dbReference type="Pfam" id="PF19086">
    <property type="entry name" value="Terpene_syn_C_2"/>
    <property type="match status" value="1"/>
</dbReference>
<proteinExistence type="inferred from homology"/>
<dbReference type="AlphaFoldDB" id="A0A2A2D5Q5"/>
<dbReference type="InterPro" id="IPR008949">
    <property type="entry name" value="Isoprenoid_synthase_dom_sf"/>
</dbReference>
<keyword evidence="4" id="KW-1185">Reference proteome</keyword>
<reference evidence="3 4" key="1">
    <citation type="submission" date="2017-08" db="EMBL/GenBank/DDBJ databases">
        <title>Genome sequence of Streptomyces albireticuli NRRL B-1670.</title>
        <authorList>
            <person name="Graham D.E."/>
            <person name="Mahan K.M."/>
            <person name="Klingeman D.M."/>
            <person name="Hettich R.L."/>
            <person name="Parry R.J."/>
            <person name="Spain J.C."/>
        </authorList>
    </citation>
    <scope>NUCLEOTIDE SEQUENCE [LARGE SCALE GENOMIC DNA]</scope>
    <source>
        <strain evidence="3 4">NRRL B-1670</strain>
    </source>
</reference>
<dbReference type="GO" id="GO:0010333">
    <property type="term" value="F:terpene synthase activity"/>
    <property type="evidence" value="ECO:0007669"/>
    <property type="project" value="InterPro"/>
</dbReference>
<organism evidence="3 4">
    <name type="scientific">Streptomyces albireticuli</name>
    <dbReference type="NCBI Taxonomy" id="1940"/>
    <lineage>
        <taxon>Bacteria</taxon>
        <taxon>Bacillati</taxon>
        <taxon>Actinomycetota</taxon>
        <taxon>Actinomycetes</taxon>
        <taxon>Kitasatosporales</taxon>
        <taxon>Streptomycetaceae</taxon>
        <taxon>Streptomyces</taxon>
    </lineage>
</organism>
<dbReference type="EMBL" id="NSJV01000418">
    <property type="protein sequence ID" value="PAU46776.1"/>
    <property type="molecule type" value="Genomic_DNA"/>
</dbReference>
<accession>A0A2A2D5Q5</accession>
<dbReference type="EC" id="4.2.3.-" evidence="2"/>
<protein>
    <recommendedName>
        <fullName evidence="2">Terpene synthase</fullName>
        <ecNumber evidence="2">4.2.3.-</ecNumber>
    </recommendedName>
</protein>
<comment type="similarity">
    <text evidence="2">Belongs to the terpene synthase family.</text>
</comment>